<evidence type="ECO:0000313" key="2">
    <source>
        <dbReference type="EMBL" id="PHT66109.1"/>
    </source>
</evidence>
<reference evidence="2 3" key="2">
    <citation type="journal article" date="2017" name="Genome Biol.">
        <title>New reference genome sequences of hot pepper reveal the massive evolution of plant disease-resistance genes by retroduplication.</title>
        <authorList>
            <person name="Kim S."/>
            <person name="Park J."/>
            <person name="Yeom S.I."/>
            <person name="Kim Y.M."/>
            <person name="Seo E."/>
            <person name="Kim K.T."/>
            <person name="Kim M.S."/>
            <person name="Lee J.M."/>
            <person name="Cheong K."/>
            <person name="Shin H.S."/>
            <person name="Kim S.B."/>
            <person name="Han K."/>
            <person name="Lee J."/>
            <person name="Park M."/>
            <person name="Lee H.A."/>
            <person name="Lee H.Y."/>
            <person name="Lee Y."/>
            <person name="Oh S."/>
            <person name="Lee J.H."/>
            <person name="Choi E."/>
            <person name="Choi E."/>
            <person name="Lee S.E."/>
            <person name="Jeon J."/>
            <person name="Kim H."/>
            <person name="Choi G."/>
            <person name="Song H."/>
            <person name="Lee J."/>
            <person name="Lee S.C."/>
            <person name="Kwon J.K."/>
            <person name="Lee H.Y."/>
            <person name="Koo N."/>
            <person name="Hong Y."/>
            <person name="Kim R.W."/>
            <person name="Kang W.H."/>
            <person name="Huh J.H."/>
            <person name="Kang B.C."/>
            <person name="Yang T.J."/>
            <person name="Lee Y.H."/>
            <person name="Bennetzen J.L."/>
            <person name="Choi D."/>
        </authorList>
    </citation>
    <scope>NUCLEOTIDE SEQUENCE [LARGE SCALE GENOMIC DNA]</scope>
    <source>
        <strain evidence="3">cv. CM334</strain>
    </source>
</reference>
<proteinExistence type="inferred from homology"/>
<keyword evidence="2" id="KW-0418">Kinase</keyword>
<evidence type="ECO:0000256" key="1">
    <source>
        <dbReference type="ARBA" id="ARBA00038211"/>
    </source>
</evidence>
<dbReference type="GO" id="GO:0006656">
    <property type="term" value="P:phosphatidylcholine biosynthetic process"/>
    <property type="evidence" value="ECO:0000318"/>
    <property type="project" value="GO_Central"/>
</dbReference>
<keyword evidence="2" id="KW-0808">Transferase</keyword>
<dbReference type="Gramene" id="PHT66109">
    <property type="protein sequence ID" value="PHT66109"/>
    <property type="gene ID" value="T459_30534"/>
</dbReference>
<dbReference type="KEGG" id="cann:107851537"/>
<dbReference type="Gene3D" id="3.90.1200.10">
    <property type="match status" value="1"/>
</dbReference>
<comment type="caution">
    <text evidence="2">The sequence shown here is derived from an EMBL/GenBank/DDBJ whole genome shotgun (WGS) entry which is preliminary data.</text>
</comment>
<dbReference type="Proteomes" id="UP000222542">
    <property type="component" value="Unassembled WGS sequence"/>
</dbReference>
<protein>
    <submittedName>
        <fullName evidence="2">Choline kinase 3</fullName>
    </submittedName>
</protein>
<name>A0A1U8F0A7_CAPAN</name>
<dbReference type="OrthoDB" id="10267235at2759"/>
<dbReference type="STRING" id="4072.A0A1U8F0A7"/>
<dbReference type="GO" id="GO:0006646">
    <property type="term" value="P:phosphatidylethanolamine biosynthetic process"/>
    <property type="evidence" value="ECO:0000318"/>
    <property type="project" value="GO_Central"/>
</dbReference>
<dbReference type="AlphaFoldDB" id="A0A1U8F0A7"/>
<dbReference type="EMBL" id="AYRZ02000012">
    <property type="protein sequence ID" value="PHT66109.1"/>
    <property type="molecule type" value="Genomic_DNA"/>
</dbReference>
<gene>
    <name evidence="2" type="ORF">T459_30534</name>
</gene>
<dbReference type="SMR" id="A0A1U8F0A7"/>
<dbReference type="Gene3D" id="3.30.200.20">
    <property type="entry name" value="Phosphorylase Kinase, domain 1"/>
    <property type="match status" value="1"/>
</dbReference>
<comment type="similarity">
    <text evidence="1">Belongs to the choline/ethanolamine kinase family.</text>
</comment>
<dbReference type="PANTHER" id="PTHR22603">
    <property type="entry name" value="CHOLINE/ETHANOALAMINE KINASE"/>
    <property type="match status" value="1"/>
</dbReference>
<keyword evidence="3" id="KW-1185">Reference proteome</keyword>
<dbReference type="SUPFAM" id="SSF56112">
    <property type="entry name" value="Protein kinase-like (PK-like)"/>
    <property type="match status" value="1"/>
</dbReference>
<dbReference type="PANTHER" id="PTHR22603:SF93">
    <property type="entry name" value="RE24176P"/>
    <property type="match status" value="1"/>
</dbReference>
<dbReference type="GO" id="GO:0004103">
    <property type="term" value="F:choline kinase activity"/>
    <property type="evidence" value="ECO:0000318"/>
    <property type="project" value="GO_Central"/>
</dbReference>
<accession>A0A1U8F0A7</accession>
<organism evidence="2 3">
    <name type="scientific">Capsicum annuum</name>
    <name type="common">Capsicum pepper</name>
    <dbReference type="NCBI Taxonomy" id="4072"/>
    <lineage>
        <taxon>Eukaryota</taxon>
        <taxon>Viridiplantae</taxon>
        <taxon>Streptophyta</taxon>
        <taxon>Embryophyta</taxon>
        <taxon>Tracheophyta</taxon>
        <taxon>Spermatophyta</taxon>
        <taxon>Magnoliopsida</taxon>
        <taxon>eudicotyledons</taxon>
        <taxon>Gunneridae</taxon>
        <taxon>Pentapetalae</taxon>
        <taxon>asterids</taxon>
        <taxon>lamiids</taxon>
        <taxon>Solanales</taxon>
        <taxon>Solanaceae</taxon>
        <taxon>Solanoideae</taxon>
        <taxon>Capsiceae</taxon>
        <taxon>Capsicum</taxon>
    </lineage>
</organism>
<dbReference type="Pfam" id="PF01633">
    <property type="entry name" value="Choline_kinase"/>
    <property type="match status" value="1"/>
</dbReference>
<dbReference type="GO" id="GO:0004305">
    <property type="term" value="F:ethanolamine kinase activity"/>
    <property type="evidence" value="ECO:0000318"/>
    <property type="project" value="GO_Central"/>
</dbReference>
<sequence length="354" mass="41201">MAPIEKGKFSEELVNILKSLALEWGDNLEEDIDRSLEISPLDGAGFLNKLYKIRWAISKEEYQSGDREVLVRIYGKGMEIFVNRKEEVATFEWLSQQGEGPKLYGCLPNGRVEEFIRGRTLFPYELRIPEISALVAAKVRKFHSLERPGPKHVIIWDRLRSWLSNAKKKCSHEHIMEFSLGNLEEEINSMENILSTESQVIAFCHNDLHYGNMLFNETTQSLTLIDYEFSGYNPIAYDFANYFCEMASDYYSDTPHLMDFSKYPGLEERHNFIRMYLTSAGCEPSELEVEQLADDAEKYTLASHLIYGLWGIISVTNARNDDSFDYVKHARQRFEQYQLRRFKLFRAENLPNST</sequence>
<dbReference type="CDD" id="cd05157">
    <property type="entry name" value="ETNK_euk"/>
    <property type="match status" value="1"/>
</dbReference>
<reference evidence="2 3" key="1">
    <citation type="journal article" date="2014" name="Nat. Genet.">
        <title>Genome sequence of the hot pepper provides insights into the evolution of pungency in Capsicum species.</title>
        <authorList>
            <person name="Kim S."/>
            <person name="Park M."/>
            <person name="Yeom S.I."/>
            <person name="Kim Y.M."/>
            <person name="Lee J.M."/>
            <person name="Lee H.A."/>
            <person name="Seo E."/>
            <person name="Choi J."/>
            <person name="Cheong K."/>
            <person name="Kim K.T."/>
            <person name="Jung K."/>
            <person name="Lee G.W."/>
            <person name="Oh S.K."/>
            <person name="Bae C."/>
            <person name="Kim S.B."/>
            <person name="Lee H.Y."/>
            <person name="Kim S.Y."/>
            <person name="Kim M.S."/>
            <person name="Kang B.C."/>
            <person name="Jo Y.D."/>
            <person name="Yang H.B."/>
            <person name="Jeong H.J."/>
            <person name="Kang W.H."/>
            <person name="Kwon J.K."/>
            <person name="Shin C."/>
            <person name="Lim J.Y."/>
            <person name="Park J.H."/>
            <person name="Huh J.H."/>
            <person name="Kim J.S."/>
            <person name="Kim B.D."/>
            <person name="Cohen O."/>
            <person name="Paran I."/>
            <person name="Suh M.C."/>
            <person name="Lee S.B."/>
            <person name="Kim Y.K."/>
            <person name="Shin Y."/>
            <person name="Noh S.J."/>
            <person name="Park J."/>
            <person name="Seo Y.S."/>
            <person name="Kwon S.Y."/>
            <person name="Kim H.A."/>
            <person name="Park J.M."/>
            <person name="Kim H.J."/>
            <person name="Choi S.B."/>
            <person name="Bosland P.W."/>
            <person name="Reeves G."/>
            <person name="Jo S.H."/>
            <person name="Lee B.W."/>
            <person name="Cho H.T."/>
            <person name="Choi H.S."/>
            <person name="Lee M.S."/>
            <person name="Yu Y."/>
            <person name="Do Choi Y."/>
            <person name="Park B.S."/>
            <person name="van Deynze A."/>
            <person name="Ashrafi H."/>
            <person name="Hill T."/>
            <person name="Kim W.T."/>
            <person name="Pai H.S."/>
            <person name="Ahn H.K."/>
            <person name="Yeam I."/>
            <person name="Giovannoni J.J."/>
            <person name="Rose J.K."/>
            <person name="Sorensen I."/>
            <person name="Lee S.J."/>
            <person name="Kim R.W."/>
            <person name="Choi I.Y."/>
            <person name="Choi B.S."/>
            <person name="Lim J.S."/>
            <person name="Lee Y.H."/>
            <person name="Choi D."/>
        </authorList>
    </citation>
    <scope>NUCLEOTIDE SEQUENCE [LARGE SCALE GENOMIC DNA]</scope>
    <source>
        <strain evidence="3">cv. CM334</strain>
    </source>
</reference>
<dbReference type="GO" id="GO:0005737">
    <property type="term" value="C:cytoplasm"/>
    <property type="evidence" value="ECO:0000318"/>
    <property type="project" value="GO_Central"/>
</dbReference>
<dbReference type="InterPro" id="IPR011009">
    <property type="entry name" value="Kinase-like_dom_sf"/>
</dbReference>
<evidence type="ECO:0000313" key="3">
    <source>
        <dbReference type="Proteomes" id="UP000222542"/>
    </source>
</evidence>